<feature type="transmembrane region" description="Helical" evidence="1">
    <location>
        <begin position="87"/>
        <end position="106"/>
    </location>
</feature>
<dbReference type="Pfam" id="PF06912">
    <property type="entry name" value="DUF1275"/>
    <property type="match status" value="1"/>
</dbReference>
<dbReference type="InterPro" id="IPR010699">
    <property type="entry name" value="DUF1275"/>
</dbReference>
<evidence type="ECO:0000256" key="1">
    <source>
        <dbReference type="SAM" id="Phobius"/>
    </source>
</evidence>
<protein>
    <submittedName>
        <fullName evidence="2">DUF1275 domain-containing protein</fullName>
    </submittedName>
</protein>
<gene>
    <name evidence="2" type="ORF">DI640_10295</name>
</gene>
<dbReference type="PANTHER" id="PTHR37314:SF4">
    <property type="entry name" value="UPF0700 TRANSMEMBRANE PROTEIN YOAK"/>
    <property type="match status" value="1"/>
</dbReference>
<feature type="transmembrane region" description="Helical" evidence="1">
    <location>
        <begin position="191"/>
        <end position="210"/>
    </location>
</feature>
<evidence type="ECO:0000313" key="3">
    <source>
        <dbReference type="Proteomes" id="UP000249555"/>
    </source>
</evidence>
<sequence length="215" mass="21936">MRRYEKRQRLLAIGLAALAGFVDALGFLKLGGLFVSFMSGNSTRFAAGITGVVPGSLFAGALIAAFVGGVMAGETVGRLAGRRRKQAVLAFVLVALAIASATATHGGDLVPAPLLMAVAMGSANAVFQRDGEVSVGVTYMTGTLVKIGQHLTTAFAGGPRFAWVPYLLLWLGLIAGATAGAAVFPILDLKALWIAVALAALLLVGAATLGTSHEE</sequence>
<proteinExistence type="predicted"/>
<feature type="transmembrane region" description="Helical" evidence="1">
    <location>
        <begin position="163"/>
        <end position="184"/>
    </location>
</feature>
<evidence type="ECO:0000313" key="2">
    <source>
        <dbReference type="EMBL" id="PZO73430.1"/>
    </source>
</evidence>
<dbReference type="EMBL" id="QFMX01000008">
    <property type="protein sequence ID" value="PZO73430.1"/>
    <property type="molecule type" value="Genomic_DNA"/>
</dbReference>
<reference evidence="2 3" key="1">
    <citation type="submission" date="2017-08" db="EMBL/GenBank/DDBJ databases">
        <title>Infants hospitalized years apart are colonized by the same room-sourced microbial strains.</title>
        <authorList>
            <person name="Brooks B."/>
            <person name="Olm M.R."/>
            <person name="Firek B.A."/>
            <person name="Baker R."/>
            <person name="Thomas B.C."/>
            <person name="Morowitz M.J."/>
            <person name="Banfield J.F."/>
        </authorList>
    </citation>
    <scope>NUCLEOTIDE SEQUENCE [LARGE SCALE GENOMIC DNA]</scope>
    <source>
        <strain evidence="2">S2_018_000_R3_119</strain>
    </source>
</reference>
<keyword evidence="1" id="KW-0472">Membrane</keyword>
<organism evidence="2 3">
    <name type="scientific">Sphingomonas taxi</name>
    <dbReference type="NCBI Taxonomy" id="1549858"/>
    <lineage>
        <taxon>Bacteria</taxon>
        <taxon>Pseudomonadati</taxon>
        <taxon>Pseudomonadota</taxon>
        <taxon>Alphaproteobacteria</taxon>
        <taxon>Sphingomonadales</taxon>
        <taxon>Sphingomonadaceae</taxon>
        <taxon>Sphingomonas</taxon>
    </lineage>
</organism>
<name>A0A2W4YTU6_9SPHN</name>
<accession>A0A2W4YTU6</accession>
<dbReference type="PANTHER" id="PTHR37314">
    <property type="entry name" value="SLR0142 PROTEIN"/>
    <property type="match status" value="1"/>
</dbReference>
<comment type="caution">
    <text evidence="2">The sequence shown here is derived from an EMBL/GenBank/DDBJ whole genome shotgun (WGS) entry which is preliminary data.</text>
</comment>
<feature type="transmembrane region" description="Helical" evidence="1">
    <location>
        <begin position="48"/>
        <end position="67"/>
    </location>
</feature>
<keyword evidence="1" id="KW-0812">Transmembrane</keyword>
<dbReference type="AlphaFoldDB" id="A0A2W4YTU6"/>
<keyword evidence="1" id="KW-1133">Transmembrane helix</keyword>
<dbReference type="Proteomes" id="UP000249555">
    <property type="component" value="Unassembled WGS sequence"/>
</dbReference>